<gene>
    <name evidence="1" type="ORF">HAX54_009663</name>
</gene>
<dbReference type="EMBL" id="JACEIK010001526">
    <property type="protein sequence ID" value="MCD7470086.1"/>
    <property type="molecule type" value="Genomic_DNA"/>
</dbReference>
<proteinExistence type="predicted"/>
<feature type="non-terminal residue" evidence="1">
    <location>
        <position position="1"/>
    </location>
</feature>
<name>A0ABS8TH05_DATST</name>
<evidence type="ECO:0000313" key="1">
    <source>
        <dbReference type="EMBL" id="MCD7470086.1"/>
    </source>
</evidence>
<comment type="caution">
    <text evidence="1">The sequence shown here is derived from an EMBL/GenBank/DDBJ whole genome shotgun (WGS) entry which is preliminary data.</text>
</comment>
<keyword evidence="2" id="KW-1185">Reference proteome</keyword>
<accession>A0ABS8TH05</accession>
<dbReference type="Proteomes" id="UP000823775">
    <property type="component" value="Unassembled WGS sequence"/>
</dbReference>
<reference evidence="1 2" key="1">
    <citation type="journal article" date="2021" name="BMC Genomics">
        <title>Datura genome reveals duplications of psychoactive alkaloid biosynthetic genes and high mutation rate following tissue culture.</title>
        <authorList>
            <person name="Rajewski A."/>
            <person name="Carter-House D."/>
            <person name="Stajich J."/>
            <person name="Litt A."/>
        </authorList>
    </citation>
    <scope>NUCLEOTIDE SEQUENCE [LARGE SCALE GENOMIC DNA]</scope>
    <source>
        <strain evidence="1">AR-01</strain>
    </source>
</reference>
<evidence type="ECO:0000313" key="2">
    <source>
        <dbReference type="Proteomes" id="UP000823775"/>
    </source>
</evidence>
<organism evidence="1 2">
    <name type="scientific">Datura stramonium</name>
    <name type="common">Jimsonweed</name>
    <name type="synonym">Common thornapple</name>
    <dbReference type="NCBI Taxonomy" id="4076"/>
    <lineage>
        <taxon>Eukaryota</taxon>
        <taxon>Viridiplantae</taxon>
        <taxon>Streptophyta</taxon>
        <taxon>Embryophyta</taxon>
        <taxon>Tracheophyta</taxon>
        <taxon>Spermatophyta</taxon>
        <taxon>Magnoliopsida</taxon>
        <taxon>eudicotyledons</taxon>
        <taxon>Gunneridae</taxon>
        <taxon>Pentapetalae</taxon>
        <taxon>asterids</taxon>
        <taxon>lamiids</taxon>
        <taxon>Solanales</taxon>
        <taxon>Solanaceae</taxon>
        <taxon>Solanoideae</taxon>
        <taxon>Datureae</taxon>
        <taxon>Datura</taxon>
    </lineage>
</organism>
<sequence>MIAISRNIVGLARTRPDIFGTTEEEVSNAVKAEIEKKMEEPKQVIWDGHTGRRRKRMLFIVGRENEWVDGFEF</sequence>
<protein>
    <submittedName>
        <fullName evidence="1">Uncharacterized protein</fullName>
    </submittedName>
</protein>